<evidence type="ECO:0000259" key="1">
    <source>
        <dbReference type="Pfam" id="PF17775"/>
    </source>
</evidence>
<dbReference type="PANTHER" id="PTHR33747:SF1">
    <property type="entry name" value="ADENYLATE CYCLASE-ASSOCIATED CAP C-TERMINAL DOMAIN-CONTAINING PROTEIN"/>
    <property type="match status" value="1"/>
</dbReference>
<dbReference type="eggNOG" id="COG3012">
    <property type="taxonomic scope" value="Bacteria"/>
</dbReference>
<proteinExistence type="predicted"/>
<dbReference type="AlphaFoldDB" id="F5YM93"/>
<dbReference type="SUPFAM" id="SSF54427">
    <property type="entry name" value="NTF2-like"/>
    <property type="match status" value="1"/>
</dbReference>
<dbReference type="OrthoDB" id="9814022at2"/>
<gene>
    <name evidence="2" type="ordered locus">TREPR_0409</name>
</gene>
<reference evidence="3" key="1">
    <citation type="submission" date="2009-12" db="EMBL/GenBank/DDBJ databases">
        <title>Complete sequence of Treponema primitia strain ZAS-2.</title>
        <authorList>
            <person name="Tetu S.G."/>
            <person name="Matson E."/>
            <person name="Ren Q."/>
            <person name="Seshadri R."/>
            <person name="Elbourne L."/>
            <person name="Hassan K.A."/>
            <person name="Durkin A."/>
            <person name="Radune D."/>
            <person name="Mohamoud Y."/>
            <person name="Shay R."/>
            <person name="Jin S."/>
            <person name="Zhang X."/>
            <person name="Lucey K."/>
            <person name="Ballor N.R."/>
            <person name="Ottesen E."/>
            <person name="Rosenthal R."/>
            <person name="Allen A."/>
            <person name="Leadbetter J.R."/>
            <person name="Paulsen I.T."/>
        </authorList>
    </citation>
    <scope>NUCLEOTIDE SEQUENCE [LARGE SCALE GENOMIC DNA]</scope>
    <source>
        <strain evidence="3">ATCC BAA-887 / DSM 12427 / ZAS-2</strain>
    </source>
</reference>
<dbReference type="InterPro" id="IPR048469">
    <property type="entry name" value="YchJ-like_M"/>
</dbReference>
<accession>F5YM93</accession>
<evidence type="ECO:0000313" key="3">
    <source>
        <dbReference type="Proteomes" id="UP000009223"/>
    </source>
</evidence>
<keyword evidence="3" id="KW-1185">Reference proteome</keyword>
<dbReference type="InterPro" id="IPR004027">
    <property type="entry name" value="SEC_C_motif"/>
</dbReference>
<dbReference type="Pfam" id="PF02810">
    <property type="entry name" value="SEC-C"/>
    <property type="match status" value="2"/>
</dbReference>
<dbReference type="InterPro" id="IPR032710">
    <property type="entry name" value="NTF2-like_dom_sf"/>
</dbReference>
<organism evidence="2 3">
    <name type="scientific">Treponema primitia (strain ATCC BAA-887 / DSM 12427 / ZAS-2)</name>
    <dbReference type="NCBI Taxonomy" id="545694"/>
    <lineage>
        <taxon>Bacteria</taxon>
        <taxon>Pseudomonadati</taxon>
        <taxon>Spirochaetota</taxon>
        <taxon>Spirochaetia</taxon>
        <taxon>Spirochaetales</taxon>
        <taxon>Treponemataceae</taxon>
        <taxon>Treponema</taxon>
    </lineage>
</organism>
<dbReference type="RefSeq" id="WP_015709602.1">
    <property type="nucleotide sequence ID" value="NC_015578.1"/>
</dbReference>
<dbReference type="HOGENOM" id="CLU_099590_0_0_12"/>
<reference evidence="2 3" key="2">
    <citation type="journal article" date="2011" name="ISME J.">
        <title>RNA-seq reveals cooperative metabolic interactions between two termite-gut spirochete species in co-culture.</title>
        <authorList>
            <person name="Rosenthal A.Z."/>
            <person name="Matson E.G."/>
            <person name="Eldar A."/>
            <person name="Leadbetter J.R."/>
        </authorList>
    </citation>
    <scope>NUCLEOTIDE SEQUENCE [LARGE SCALE GENOMIC DNA]</scope>
    <source>
        <strain evidence="3">ATCC BAA-887 / DSM 12427 / ZAS-2</strain>
    </source>
</reference>
<dbReference type="NCBIfam" id="NF002486">
    <property type="entry name" value="PRK01752.1"/>
    <property type="match status" value="1"/>
</dbReference>
<name>F5YM93_TREPZ</name>
<protein>
    <submittedName>
        <fullName evidence="2">SEC-C domain protein</fullName>
    </submittedName>
</protein>
<dbReference type="EMBL" id="CP001843">
    <property type="protein sequence ID" value="AEF83969.1"/>
    <property type="molecule type" value="Genomic_DNA"/>
</dbReference>
<dbReference type="Proteomes" id="UP000009223">
    <property type="component" value="Chromosome"/>
</dbReference>
<dbReference type="NCBIfam" id="NF002449">
    <property type="entry name" value="PRK01617.1"/>
    <property type="match status" value="1"/>
</dbReference>
<dbReference type="KEGG" id="tpi:TREPR_0409"/>
<dbReference type="STRING" id="545694.TREPR_0409"/>
<dbReference type="Gene3D" id="3.10.450.50">
    <property type="match status" value="1"/>
</dbReference>
<evidence type="ECO:0000313" key="2">
    <source>
        <dbReference type="EMBL" id="AEF83969.1"/>
    </source>
</evidence>
<dbReference type="PANTHER" id="PTHR33747">
    <property type="entry name" value="UPF0225 PROTEIN SCO1677"/>
    <property type="match status" value="1"/>
</dbReference>
<dbReference type="Pfam" id="PF17775">
    <property type="entry name" value="YchJ_M-like"/>
    <property type="match status" value="1"/>
</dbReference>
<sequence>MKACPCGSGRPYAECCEPYIKGTQKPPTAEALMRSRYSAYVEHAVDYIVETCVQDGKENIDVKETRAWSERSRWLGLKILALTKGGPGDTEGTVEFEADYERDGLKDVHHEKAKFVKTDGQWFYDEGDIVPKTVVRSSPKVGRNDPCPCGSGKKYKHCHGGNQQAPGSAY</sequence>
<feature type="domain" description="YchJ-like middle NTF2-like" evidence="1">
    <location>
        <begin position="28"/>
        <end position="127"/>
    </location>
</feature>
<dbReference type="SUPFAM" id="SSF103642">
    <property type="entry name" value="Sec-C motif"/>
    <property type="match status" value="1"/>
</dbReference>